<reference evidence="2 3" key="1">
    <citation type="submission" date="2016-11" db="EMBL/GenBank/DDBJ databases">
        <title>Mesorhizobium oceanicum sp. nov., isolated from deep seawater in South China Sea.</title>
        <authorList>
            <person name="Fu G.-Y."/>
        </authorList>
    </citation>
    <scope>NUCLEOTIDE SEQUENCE [LARGE SCALE GENOMIC DNA]</scope>
    <source>
        <strain evidence="2 3">B7</strain>
        <plasmid evidence="3">Plasmid unnamed1</plasmid>
    </source>
</reference>
<feature type="domain" description="3-beta hydroxysteroid dehydrogenase/isomerase" evidence="1">
    <location>
        <begin position="16"/>
        <end position="108"/>
    </location>
</feature>
<evidence type="ECO:0000259" key="1">
    <source>
        <dbReference type="Pfam" id="PF01073"/>
    </source>
</evidence>
<dbReference type="GO" id="GO:0006694">
    <property type="term" value="P:steroid biosynthetic process"/>
    <property type="evidence" value="ECO:0007669"/>
    <property type="project" value="InterPro"/>
</dbReference>
<geneLocation type="plasmid" evidence="2">
    <name>unnamed1</name>
</geneLocation>
<dbReference type="RefSeq" id="WP_072608398.1">
    <property type="nucleotide sequence ID" value="NZ_JBHRXM010000024.1"/>
</dbReference>
<protein>
    <recommendedName>
        <fullName evidence="1">3-beta hydroxysteroid dehydrogenase/isomerase domain-containing protein</fullName>
    </recommendedName>
</protein>
<dbReference type="KEGG" id="meso:BSQ44_26040"/>
<dbReference type="InterPro" id="IPR002225">
    <property type="entry name" value="3Beta_OHSteriod_DH/Estase"/>
</dbReference>
<dbReference type="GO" id="GO:0016616">
    <property type="term" value="F:oxidoreductase activity, acting on the CH-OH group of donors, NAD or NADP as acceptor"/>
    <property type="evidence" value="ECO:0007669"/>
    <property type="project" value="InterPro"/>
</dbReference>
<proteinExistence type="predicted"/>
<gene>
    <name evidence="2" type="ORF">BSQ44_26040</name>
</gene>
<dbReference type="Pfam" id="PF01073">
    <property type="entry name" value="3Beta_HSD"/>
    <property type="match status" value="1"/>
</dbReference>
<keyword evidence="3" id="KW-1185">Reference proteome</keyword>
<name>A0A1L3T001_9HYPH</name>
<dbReference type="AlphaFoldDB" id="A0A1L3T001"/>
<evidence type="ECO:0000313" key="2">
    <source>
        <dbReference type="EMBL" id="APH74944.1"/>
    </source>
</evidence>
<dbReference type="InterPro" id="IPR036291">
    <property type="entry name" value="NAD(P)-bd_dom_sf"/>
</dbReference>
<accession>A0A1L3T001</accession>
<dbReference type="Gene3D" id="3.40.50.720">
    <property type="entry name" value="NAD(P)-binding Rossmann-like Domain"/>
    <property type="match status" value="1"/>
</dbReference>
<keyword evidence="2" id="KW-0614">Plasmid</keyword>
<sequence>MSASIAKARRAHRAAAECLCIDFTSDESVEQAFQRVRTADGNRVASVIHLAAYFDLTGEPNPKYEQVTVRSMERLLRKLKEFEVEQFVFASTVLVHAPGGHGQRIYEDWPLDPKLP</sequence>
<evidence type="ECO:0000313" key="3">
    <source>
        <dbReference type="Proteomes" id="UP000182840"/>
    </source>
</evidence>
<dbReference type="Proteomes" id="UP000182840">
    <property type="component" value="Plasmid unnamed1"/>
</dbReference>
<dbReference type="SUPFAM" id="SSF51735">
    <property type="entry name" value="NAD(P)-binding Rossmann-fold domains"/>
    <property type="match status" value="1"/>
</dbReference>
<organism evidence="2 3">
    <name type="scientific">Aquibium oceanicum</name>
    <dbReference type="NCBI Taxonomy" id="1670800"/>
    <lineage>
        <taxon>Bacteria</taxon>
        <taxon>Pseudomonadati</taxon>
        <taxon>Pseudomonadota</taxon>
        <taxon>Alphaproteobacteria</taxon>
        <taxon>Hyphomicrobiales</taxon>
        <taxon>Phyllobacteriaceae</taxon>
        <taxon>Aquibium</taxon>
    </lineage>
</organism>
<dbReference type="EMBL" id="CP018172">
    <property type="protein sequence ID" value="APH74944.1"/>
    <property type="molecule type" value="Genomic_DNA"/>
</dbReference>